<dbReference type="Proteomes" id="UP000002743">
    <property type="component" value="Chromosome"/>
</dbReference>
<evidence type="ECO:0008006" key="3">
    <source>
        <dbReference type="Google" id="ProtNLM"/>
    </source>
</evidence>
<dbReference type="OrthoDB" id="8537122at2"/>
<dbReference type="STRING" id="582744.Msip34_1566"/>
<organism evidence="1 2">
    <name type="scientific">Methylovorus glucosotrophus (strain SIP3-4)</name>
    <dbReference type="NCBI Taxonomy" id="582744"/>
    <lineage>
        <taxon>Bacteria</taxon>
        <taxon>Pseudomonadati</taxon>
        <taxon>Pseudomonadota</taxon>
        <taxon>Betaproteobacteria</taxon>
        <taxon>Nitrosomonadales</taxon>
        <taxon>Methylophilaceae</taxon>
        <taxon>Methylovorus</taxon>
    </lineage>
</organism>
<dbReference type="PROSITE" id="PS51257">
    <property type="entry name" value="PROKAR_LIPOPROTEIN"/>
    <property type="match status" value="1"/>
</dbReference>
<evidence type="ECO:0000313" key="2">
    <source>
        <dbReference type="Proteomes" id="UP000002743"/>
    </source>
</evidence>
<dbReference type="KEGG" id="mei:Msip34_1566"/>
<keyword evidence="2" id="KW-1185">Reference proteome</keyword>
<proteinExistence type="predicted"/>
<name>C6XE36_METGS</name>
<dbReference type="AlphaFoldDB" id="C6XE36"/>
<evidence type="ECO:0000313" key="1">
    <source>
        <dbReference type="EMBL" id="ACT50811.1"/>
    </source>
</evidence>
<protein>
    <recommendedName>
        <fullName evidence="3">Lipoprotein</fullName>
    </recommendedName>
</protein>
<gene>
    <name evidence="1" type="ordered locus">Msip34_1566</name>
</gene>
<reference evidence="2" key="1">
    <citation type="submission" date="2009-07" db="EMBL/GenBank/DDBJ databases">
        <title>Complete sequence of chromosome of Methylovorus sp. SIP3-4.</title>
        <authorList>
            <person name="Lucas S."/>
            <person name="Copeland A."/>
            <person name="Lapidus A."/>
            <person name="Glavina del Rio T."/>
            <person name="Tice H."/>
            <person name="Bruce D."/>
            <person name="Goodwin L."/>
            <person name="Pitluck S."/>
            <person name="Clum A."/>
            <person name="Larimer F."/>
            <person name="Land M."/>
            <person name="Hauser L."/>
            <person name="Kyrpides N."/>
            <person name="Mikhailova N."/>
            <person name="Kayluzhnaya M."/>
            <person name="Chistoserdova L."/>
        </authorList>
    </citation>
    <scope>NUCLEOTIDE SEQUENCE [LARGE SCALE GENOMIC DNA]</scope>
    <source>
        <strain evidence="2">SIP3-4</strain>
    </source>
</reference>
<dbReference type="EMBL" id="CP001674">
    <property type="protein sequence ID" value="ACT50811.1"/>
    <property type="molecule type" value="Genomic_DNA"/>
</dbReference>
<accession>C6XE36</accession>
<sequence length="225" mass="24337">MLAANREHIGRFAGKLIAPCLALWLTGCMGGPIAQQIAQSVAMRSLDKTTSDAYDNYLLKQDEASRSLPLKDTEPDPYWASFVTSGFSTVETVKEPLPDYRQASTNKPSAPDQAMANGATAAELDSKTQAALVQSKLVRVELWNLLIGDEKRSILEKARLMGAAGLPPTTEWPRWQLATGAPVGDNHQPITFLIPPDFGRMKSGDYAVVEVAGAGELNVARYPGH</sequence>
<dbReference type="RefSeq" id="WP_015830232.1">
    <property type="nucleotide sequence ID" value="NC_012969.1"/>
</dbReference>
<dbReference type="eggNOG" id="ENOG5030XP5">
    <property type="taxonomic scope" value="Bacteria"/>
</dbReference>
<dbReference type="HOGENOM" id="CLU_1287618_0_0_4"/>
<reference evidence="1 2" key="2">
    <citation type="journal article" date="2011" name="J. Bacteriol.">
        <title>Genomes of three methylotrophs from a single niche uncover genetic and metabolic divergence of Methylophilaceae.</title>
        <authorList>
            <person name="Lapidus A."/>
            <person name="Clum A."/>
            <person name="Labutti K."/>
            <person name="Kaluzhnaya M.G."/>
            <person name="Lim S."/>
            <person name="Beck D.A."/>
            <person name="Glavina Del Rio T."/>
            <person name="Nolan M."/>
            <person name="Mavromatis K."/>
            <person name="Huntemann M."/>
            <person name="Lucas S."/>
            <person name="Lidstrom M.E."/>
            <person name="Ivanova N."/>
            <person name="Chistoserdova L."/>
        </authorList>
    </citation>
    <scope>NUCLEOTIDE SEQUENCE [LARGE SCALE GENOMIC DNA]</scope>
    <source>
        <strain evidence="1 2">SIP3-4</strain>
    </source>
</reference>